<feature type="compositionally biased region" description="Basic and acidic residues" evidence="1">
    <location>
        <begin position="219"/>
        <end position="231"/>
    </location>
</feature>
<feature type="region of interest" description="Disordered" evidence="1">
    <location>
        <begin position="1"/>
        <end position="33"/>
    </location>
</feature>
<feature type="region of interest" description="Disordered" evidence="1">
    <location>
        <begin position="201"/>
        <end position="317"/>
    </location>
</feature>
<protein>
    <submittedName>
        <fullName evidence="2">Uncharacterized protein</fullName>
    </submittedName>
</protein>
<dbReference type="EMBL" id="JAEAOA010000213">
    <property type="protein sequence ID" value="KAK3576831.1"/>
    <property type="molecule type" value="Genomic_DNA"/>
</dbReference>
<accession>A0AAE0RNX5</accession>
<comment type="caution">
    <text evidence="2">The sequence shown here is derived from an EMBL/GenBank/DDBJ whole genome shotgun (WGS) entry which is preliminary data.</text>
</comment>
<sequence length="317" mass="35370">MTTIDGEFFPSPDRKPHPRIKPEASEYAERNRGGMEKWFDHSVNVNYQSPRPAERNISDEARKNAQVNKGSMSEVLGGYADPPMQRNIHPRAVKKEANDNAEANKGDGMRNLIENYGNLGLSDRPAPKVKGVDAEEYAQRNQGTVDHLINNYGVVTPQAPPAPKVKYGGEEVAAKHTGAGMGPLLRMELEKTPREPKFGKLHQVSQDAGWDEIPPANRTRPEAEGIVEKNSTDSIGNLMQGKVKPPTQRDPKLLKHMQESETPSPQTSPLRTRPEAMYNYQKNQNQSSEMAAILRGEATVNTPSKRSNKMNKRSEEW</sequence>
<feature type="compositionally biased region" description="Polar residues" evidence="1">
    <location>
        <begin position="280"/>
        <end position="289"/>
    </location>
</feature>
<keyword evidence="3" id="KW-1185">Reference proteome</keyword>
<organism evidence="2 3">
    <name type="scientific">Potamilus streckersoni</name>
    <dbReference type="NCBI Taxonomy" id="2493646"/>
    <lineage>
        <taxon>Eukaryota</taxon>
        <taxon>Metazoa</taxon>
        <taxon>Spiralia</taxon>
        <taxon>Lophotrochozoa</taxon>
        <taxon>Mollusca</taxon>
        <taxon>Bivalvia</taxon>
        <taxon>Autobranchia</taxon>
        <taxon>Heteroconchia</taxon>
        <taxon>Palaeoheterodonta</taxon>
        <taxon>Unionida</taxon>
        <taxon>Unionoidea</taxon>
        <taxon>Unionidae</taxon>
        <taxon>Ambleminae</taxon>
        <taxon>Lampsilini</taxon>
        <taxon>Potamilus</taxon>
    </lineage>
</organism>
<evidence type="ECO:0000313" key="2">
    <source>
        <dbReference type="EMBL" id="KAK3576831.1"/>
    </source>
</evidence>
<feature type="compositionally biased region" description="Basic and acidic residues" evidence="1">
    <location>
        <begin position="247"/>
        <end position="259"/>
    </location>
</feature>
<dbReference type="Proteomes" id="UP001195483">
    <property type="component" value="Unassembled WGS sequence"/>
</dbReference>
<feature type="region of interest" description="Disordered" evidence="1">
    <location>
        <begin position="47"/>
        <end position="86"/>
    </location>
</feature>
<reference evidence="2" key="1">
    <citation type="journal article" date="2021" name="Genome Biol. Evol.">
        <title>A High-Quality Reference Genome for a Parasitic Bivalve with Doubly Uniparental Inheritance (Bivalvia: Unionida).</title>
        <authorList>
            <person name="Smith C.H."/>
        </authorList>
    </citation>
    <scope>NUCLEOTIDE SEQUENCE</scope>
    <source>
        <strain evidence="2">CHS0354</strain>
    </source>
</reference>
<evidence type="ECO:0000313" key="3">
    <source>
        <dbReference type="Proteomes" id="UP001195483"/>
    </source>
</evidence>
<dbReference type="AlphaFoldDB" id="A0AAE0RNX5"/>
<feature type="compositionally biased region" description="Polar residues" evidence="1">
    <location>
        <begin position="260"/>
        <end position="270"/>
    </location>
</feature>
<reference evidence="2" key="3">
    <citation type="submission" date="2023-05" db="EMBL/GenBank/DDBJ databases">
        <authorList>
            <person name="Smith C.H."/>
        </authorList>
    </citation>
    <scope>NUCLEOTIDE SEQUENCE</scope>
    <source>
        <strain evidence="2">CHS0354</strain>
        <tissue evidence="2">Mantle</tissue>
    </source>
</reference>
<gene>
    <name evidence="2" type="ORF">CHS0354_002623</name>
</gene>
<feature type="compositionally biased region" description="Basic and acidic residues" evidence="1">
    <location>
        <begin position="52"/>
        <end position="63"/>
    </location>
</feature>
<reference evidence="2" key="2">
    <citation type="journal article" date="2021" name="Genome Biol. Evol.">
        <title>Developing a high-quality reference genome for a parasitic bivalve with doubly uniparental inheritance (Bivalvia: Unionida).</title>
        <authorList>
            <person name="Smith C.H."/>
        </authorList>
    </citation>
    <scope>NUCLEOTIDE SEQUENCE</scope>
    <source>
        <strain evidence="2">CHS0354</strain>
        <tissue evidence="2">Mantle</tissue>
    </source>
</reference>
<evidence type="ECO:0000256" key="1">
    <source>
        <dbReference type="SAM" id="MobiDB-lite"/>
    </source>
</evidence>
<name>A0AAE0RNX5_9BIVA</name>
<feature type="compositionally biased region" description="Basic and acidic residues" evidence="1">
    <location>
        <begin position="12"/>
        <end position="33"/>
    </location>
</feature>
<proteinExistence type="predicted"/>